<organism evidence="11 12">
    <name type="scientific">Thermoflavimicrobium daqui</name>
    <dbReference type="NCBI Taxonomy" id="2137476"/>
    <lineage>
        <taxon>Bacteria</taxon>
        <taxon>Bacillati</taxon>
        <taxon>Bacillota</taxon>
        <taxon>Bacilli</taxon>
        <taxon>Bacillales</taxon>
        <taxon>Thermoactinomycetaceae</taxon>
        <taxon>Thermoflavimicrobium</taxon>
    </lineage>
</organism>
<dbReference type="GO" id="GO:0005524">
    <property type="term" value="F:ATP binding"/>
    <property type="evidence" value="ECO:0007669"/>
    <property type="project" value="UniProtKB-UniRule"/>
</dbReference>
<dbReference type="InterPro" id="IPR014016">
    <property type="entry name" value="UvrD-like_ATP-bd"/>
</dbReference>
<dbReference type="PROSITE" id="PS51198">
    <property type="entry name" value="UVRD_HELICASE_ATP_BIND"/>
    <property type="match status" value="1"/>
</dbReference>
<dbReference type="Gene3D" id="1.10.486.10">
    <property type="entry name" value="PCRA, domain 4"/>
    <property type="match status" value="1"/>
</dbReference>
<keyword evidence="1 9" id="KW-0547">Nucleotide-binding</keyword>
<dbReference type="EMBL" id="QJKK01000014">
    <property type="protein sequence ID" value="RAL21420.1"/>
    <property type="molecule type" value="Genomic_DNA"/>
</dbReference>
<keyword evidence="5" id="KW-0413">Isomerase</keyword>
<dbReference type="PANTHER" id="PTHR11070:SF2">
    <property type="entry name" value="ATP-DEPENDENT DNA HELICASE SRS2"/>
    <property type="match status" value="1"/>
</dbReference>
<dbReference type="GO" id="GO:0016887">
    <property type="term" value="F:ATP hydrolysis activity"/>
    <property type="evidence" value="ECO:0007669"/>
    <property type="project" value="RHEA"/>
</dbReference>
<evidence type="ECO:0000256" key="1">
    <source>
        <dbReference type="ARBA" id="ARBA00022741"/>
    </source>
</evidence>
<keyword evidence="12" id="KW-1185">Reference proteome</keyword>
<comment type="catalytic activity">
    <reaction evidence="8">
        <text>ATP + H2O = ADP + phosphate + H(+)</text>
        <dbReference type="Rhea" id="RHEA:13065"/>
        <dbReference type="ChEBI" id="CHEBI:15377"/>
        <dbReference type="ChEBI" id="CHEBI:15378"/>
        <dbReference type="ChEBI" id="CHEBI:30616"/>
        <dbReference type="ChEBI" id="CHEBI:43474"/>
        <dbReference type="ChEBI" id="CHEBI:456216"/>
        <dbReference type="EC" id="5.6.2.4"/>
    </reaction>
</comment>
<evidence type="ECO:0000313" key="12">
    <source>
        <dbReference type="Proteomes" id="UP000251213"/>
    </source>
</evidence>
<evidence type="ECO:0000256" key="8">
    <source>
        <dbReference type="ARBA" id="ARBA00048988"/>
    </source>
</evidence>
<feature type="binding site" evidence="9">
    <location>
        <begin position="124"/>
        <end position="131"/>
    </location>
    <ligand>
        <name>ATP</name>
        <dbReference type="ChEBI" id="CHEBI:30616"/>
    </ligand>
</feature>
<evidence type="ECO:0000256" key="7">
    <source>
        <dbReference type="ARBA" id="ARBA00034808"/>
    </source>
</evidence>
<name>A0A364K148_9BACL</name>
<protein>
    <recommendedName>
        <fullName evidence="7">DNA 3'-5' helicase</fullName>
        <ecNumber evidence="7">5.6.2.4</ecNumber>
    </recommendedName>
</protein>
<evidence type="ECO:0000256" key="3">
    <source>
        <dbReference type="ARBA" id="ARBA00022806"/>
    </source>
</evidence>
<comment type="catalytic activity">
    <reaction evidence="6">
        <text>Couples ATP hydrolysis with the unwinding of duplex DNA by translocating in the 3'-5' direction.</text>
        <dbReference type="EC" id="5.6.2.4"/>
    </reaction>
</comment>
<evidence type="ECO:0000256" key="9">
    <source>
        <dbReference type="PROSITE-ProRule" id="PRU00560"/>
    </source>
</evidence>
<evidence type="ECO:0000256" key="6">
    <source>
        <dbReference type="ARBA" id="ARBA00034617"/>
    </source>
</evidence>
<proteinExistence type="predicted"/>
<dbReference type="GO" id="GO:0000725">
    <property type="term" value="P:recombinational repair"/>
    <property type="evidence" value="ECO:0007669"/>
    <property type="project" value="TreeGrafter"/>
</dbReference>
<dbReference type="Gene3D" id="1.10.3170.10">
    <property type="entry name" value="Recbcd, chain B, domain 2"/>
    <property type="match status" value="1"/>
</dbReference>
<gene>
    <name evidence="11" type="ORF">DL897_16365</name>
</gene>
<evidence type="ECO:0000256" key="5">
    <source>
        <dbReference type="ARBA" id="ARBA00023235"/>
    </source>
</evidence>
<evidence type="ECO:0000313" key="11">
    <source>
        <dbReference type="EMBL" id="RAL21420.1"/>
    </source>
</evidence>
<evidence type="ECO:0000256" key="4">
    <source>
        <dbReference type="ARBA" id="ARBA00022840"/>
    </source>
</evidence>
<dbReference type="SUPFAM" id="SSF52540">
    <property type="entry name" value="P-loop containing nucleoside triphosphate hydrolases"/>
    <property type="match status" value="1"/>
</dbReference>
<dbReference type="InterPro" id="IPR027417">
    <property type="entry name" value="P-loop_NTPase"/>
</dbReference>
<dbReference type="InterPro" id="IPR000212">
    <property type="entry name" value="DNA_helicase_UvrD/REP"/>
</dbReference>
<dbReference type="RefSeq" id="WP_113660198.1">
    <property type="nucleotide sequence ID" value="NZ_KZ845676.1"/>
</dbReference>
<feature type="domain" description="UvrD-like helicase ATP-binding" evidence="10">
    <location>
        <begin position="103"/>
        <end position="419"/>
    </location>
</feature>
<reference evidence="11 12" key="1">
    <citation type="submission" date="2018-06" db="EMBL/GenBank/DDBJ databases">
        <title>Thermoflavimicrobium daqus sp. nov., a thermophilic microbe isolated from Moutai-flavour Daqu.</title>
        <authorList>
            <person name="Wang X."/>
            <person name="Zhou H."/>
        </authorList>
    </citation>
    <scope>NUCLEOTIDE SEQUENCE [LARGE SCALE GENOMIC DNA]</scope>
    <source>
        <strain evidence="11 12">FBKL4.011</strain>
    </source>
</reference>
<accession>A0A364K148</accession>
<dbReference type="AlphaFoldDB" id="A0A364K148"/>
<evidence type="ECO:0000256" key="2">
    <source>
        <dbReference type="ARBA" id="ARBA00022801"/>
    </source>
</evidence>
<dbReference type="Proteomes" id="UP000251213">
    <property type="component" value="Unassembled WGS sequence"/>
</dbReference>
<comment type="caution">
    <text evidence="11">The sequence shown here is derived from an EMBL/GenBank/DDBJ whole genome shotgun (WGS) entry which is preliminary data.</text>
</comment>
<sequence length="815" mass="96968">MKINPNYSVIIYTTEINKKMIEQIEQWIQSGIKVLLFTTDILEEYEEKTLWQKWRKQQFYYWFEIPFRAEYDNRTVYFIDGQITDLGLFEYLCKHSQQQGFYSFNSEQYRVEHAPPHHHLFVMAGSGTGKTTVMINRLLYLKHLNPTFLFSQVAMITFTNEAATVIRQKLHRRIRDYYELTMNRKYLDWIDELRNVEISTIHTFAKKLFERDGREIGFSKKIQIRGYQEERRFQIERMIDQFAHDHPEIYQQFETNRYYHLVQSIQSVIEQLDHQSLHETDIESIDFGYDDKGFGQLLKYVIVNGMRELQLIKEENDQWEVHDLIRKLHDLQQVEGFKPQVKLQYIMVDEFQDTDAVQVQFLLWLQKVIPYCRLFVVGDVKQSIYRFRGADYTAFTQLRKGLPDQPLTQIHLNKNYRSQSTLLEEMDSLFKNWGAKIEGFPYQSKDKLQAMNREGEGGIYEQDFSLNVVWKKVLSELEGKETAILVRSNALVQETIAKCEQMGFFCEGNTSGSFYRSLPVRELYLVIRFLLLPQSSSSLYALHRSSYGDDTLSHQELIHHFTPDRDYALSLLQKQPDYDYWQQILRMAKYTPPVILLEEIIKTRQPHQRYGERLWLRISRKRSEVDPPLLKKQCLYLLDQYQTRLSYLLYLLKKHFSDSIATLHGLERFLRIHMQTDTEEKDPKVPERVGNQTHIFRCMTVHQAKGQEFDHVVLPRTDSAFIVPEHPHIFVDLKGSTPSVAYQLKLDDQLLWNSIYSQLKQKERDELIAEETRLLYVAMTRARKSLFIQTPAIFKQKRPNSWADLLSWKGEKVIV</sequence>
<keyword evidence="4 9" id="KW-0067">ATP-binding</keyword>
<evidence type="ECO:0000259" key="10">
    <source>
        <dbReference type="PROSITE" id="PS51198"/>
    </source>
</evidence>
<dbReference type="Pfam" id="PF00580">
    <property type="entry name" value="UvrD-helicase"/>
    <property type="match status" value="1"/>
</dbReference>
<dbReference type="EC" id="5.6.2.4" evidence="7"/>
<dbReference type="OrthoDB" id="9810135at2"/>
<dbReference type="Pfam" id="PF13361">
    <property type="entry name" value="UvrD_C"/>
    <property type="match status" value="1"/>
</dbReference>
<dbReference type="CDD" id="cd17932">
    <property type="entry name" value="DEXQc_UvrD"/>
    <property type="match status" value="1"/>
</dbReference>
<dbReference type="GO" id="GO:0043138">
    <property type="term" value="F:3'-5' DNA helicase activity"/>
    <property type="evidence" value="ECO:0007669"/>
    <property type="project" value="UniProtKB-EC"/>
</dbReference>
<dbReference type="PANTHER" id="PTHR11070">
    <property type="entry name" value="UVRD / RECB / PCRA DNA HELICASE FAMILY MEMBER"/>
    <property type="match status" value="1"/>
</dbReference>
<dbReference type="InterPro" id="IPR014017">
    <property type="entry name" value="DNA_helicase_UvrD-like_C"/>
</dbReference>
<keyword evidence="2 9" id="KW-0378">Hydrolase</keyword>
<keyword evidence="3 9" id="KW-0347">Helicase</keyword>
<dbReference type="GO" id="GO:0003677">
    <property type="term" value="F:DNA binding"/>
    <property type="evidence" value="ECO:0007669"/>
    <property type="project" value="InterPro"/>
</dbReference>
<dbReference type="Gene3D" id="3.40.50.300">
    <property type="entry name" value="P-loop containing nucleotide triphosphate hydrolases"/>
    <property type="match status" value="3"/>
</dbReference>
<reference evidence="11 12" key="2">
    <citation type="submission" date="2018-06" db="EMBL/GenBank/DDBJ databases">
        <authorList>
            <person name="Zhirakovskaya E."/>
        </authorList>
    </citation>
    <scope>NUCLEOTIDE SEQUENCE [LARGE SCALE GENOMIC DNA]</scope>
    <source>
        <strain evidence="11 12">FBKL4.011</strain>
    </source>
</reference>